<feature type="domain" description="GAT" evidence="2">
    <location>
        <begin position="211"/>
        <end position="300"/>
    </location>
</feature>
<dbReference type="EMBL" id="ML975161">
    <property type="protein sequence ID" value="KAF1811479.1"/>
    <property type="molecule type" value="Genomic_DNA"/>
</dbReference>
<feature type="compositionally biased region" description="Basic and acidic residues" evidence="1">
    <location>
        <begin position="469"/>
        <end position="486"/>
    </location>
</feature>
<sequence>MVLKRFTSIIQRKTQSNHDDEPLPEGDTPEANAARGVKLFCESGGPNTAGEEVLHLPTIVEAAESSPAAAGVAAAQIRKFLSKDYSSRPHVQYNAIMLIRILVDNPGPTFTKYLDSKFTGAVKDLLRNGKDPSVRQILHETLNAFYYEKAYDTNLSLLNSMWTKELGPYVPPPNGATSVSPFGAPQMTAWPQQEAYSRGSPRYHHSSRALPPPPELAARIEEARTSAKLLLQLCQSSTPDEMQANDLIKEFADRCQTAQRSLQGYMNCDDPVPDDATMQTMIETSEQLSLAASKHHRALLAARRAAAPTASPPPSLPPRDNAPPAPSSTTTPSPLSPLESPLPPIPTTLQAGIPRRNPQTTSPTAPPNPYDPTTSPYAPPGAPAAHGNLDLSPQPTDNPFSDEHAAEHQPPTRPGFAATPSSYTRRQENAMGGEQMRGAVPSVPEEDEGEEERRTEKERGTNGGGGAVRESREKVSPVEERVTYRY</sequence>
<dbReference type="AlphaFoldDB" id="A0A6G1G0Z5"/>
<evidence type="ECO:0000313" key="5">
    <source>
        <dbReference type="RefSeq" id="XP_033533110.1"/>
    </source>
</evidence>
<dbReference type="SUPFAM" id="SSF48464">
    <property type="entry name" value="ENTH/VHS domain"/>
    <property type="match status" value="1"/>
</dbReference>
<dbReference type="GO" id="GO:0035091">
    <property type="term" value="F:phosphatidylinositol binding"/>
    <property type="evidence" value="ECO:0007669"/>
    <property type="project" value="InterPro"/>
</dbReference>
<dbReference type="RefSeq" id="XP_033533110.1">
    <property type="nucleotide sequence ID" value="XM_033679671.1"/>
</dbReference>
<reference evidence="5" key="2">
    <citation type="submission" date="2020-04" db="EMBL/GenBank/DDBJ databases">
        <authorList>
            <consortium name="NCBI Genome Project"/>
        </authorList>
    </citation>
    <scope>NUCLEOTIDE SEQUENCE</scope>
    <source>
        <strain evidence="5">CBS 781.70</strain>
    </source>
</reference>
<feature type="region of interest" description="Disordered" evidence="1">
    <location>
        <begin position="293"/>
        <end position="486"/>
    </location>
</feature>
<dbReference type="OrthoDB" id="5393057at2759"/>
<dbReference type="GO" id="GO:0043130">
    <property type="term" value="F:ubiquitin binding"/>
    <property type="evidence" value="ECO:0007669"/>
    <property type="project" value="InterPro"/>
</dbReference>
<dbReference type="CDD" id="cd21383">
    <property type="entry name" value="GAT_GGA_Tom1-like"/>
    <property type="match status" value="1"/>
</dbReference>
<protein>
    <recommendedName>
        <fullName evidence="2">GAT domain-containing protein</fullName>
    </recommendedName>
</protein>
<feature type="region of interest" description="Disordered" evidence="1">
    <location>
        <begin position="1"/>
        <end position="31"/>
    </location>
</feature>
<reference evidence="5" key="3">
    <citation type="submission" date="2025-04" db="UniProtKB">
        <authorList>
            <consortium name="RefSeq"/>
        </authorList>
    </citation>
    <scope>IDENTIFICATION</scope>
    <source>
        <strain evidence="5">CBS 781.70</strain>
    </source>
</reference>
<dbReference type="InterPro" id="IPR038425">
    <property type="entry name" value="GAT_sf"/>
</dbReference>
<accession>A0A6G1G0Z5</accession>
<evidence type="ECO:0000259" key="2">
    <source>
        <dbReference type="PROSITE" id="PS50909"/>
    </source>
</evidence>
<dbReference type="Gene3D" id="1.20.58.160">
    <property type="match status" value="1"/>
</dbReference>
<dbReference type="PROSITE" id="PS50909">
    <property type="entry name" value="GAT"/>
    <property type="match status" value="1"/>
</dbReference>
<dbReference type="GeneID" id="54420241"/>
<gene>
    <name evidence="3 5" type="ORF">P152DRAFT_459416</name>
</gene>
<name>A0A6G1G0Z5_9PEZI</name>
<evidence type="ECO:0000313" key="4">
    <source>
        <dbReference type="Proteomes" id="UP000504638"/>
    </source>
</evidence>
<reference evidence="3 5" key="1">
    <citation type="submission" date="2020-01" db="EMBL/GenBank/DDBJ databases">
        <authorList>
            <consortium name="DOE Joint Genome Institute"/>
            <person name="Haridas S."/>
            <person name="Albert R."/>
            <person name="Binder M."/>
            <person name="Bloem J."/>
            <person name="Labutti K."/>
            <person name="Salamov A."/>
            <person name="Andreopoulos B."/>
            <person name="Baker S.E."/>
            <person name="Barry K."/>
            <person name="Bills G."/>
            <person name="Bluhm B.H."/>
            <person name="Cannon C."/>
            <person name="Castanera R."/>
            <person name="Culley D.E."/>
            <person name="Daum C."/>
            <person name="Ezra D."/>
            <person name="Gonzalez J.B."/>
            <person name="Henrissat B."/>
            <person name="Kuo A."/>
            <person name="Liang C."/>
            <person name="Lipzen A."/>
            <person name="Lutzoni F."/>
            <person name="Magnuson J."/>
            <person name="Mondo S."/>
            <person name="Nolan M."/>
            <person name="Ohm R."/>
            <person name="Pangilinan J."/>
            <person name="Park H.-J."/>
            <person name="Ramirez L."/>
            <person name="Alfaro M."/>
            <person name="Sun H."/>
            <person name="Tritt A."/>
            <person name="Yoshinaga Y."/>
            <person name="Zwiers L.-H."/>
            <person name="Turgeon B.G."/>
            <person name="Goodwin S.B."/>
            <person name="Spatafora J.W."/>
            <person name="Crous P.W."/>
            <person name="Grigoriev I.V."/>
        </authorList>
    </citation>
    <scope>NUCLEOTIDE SEQUENCE</scope>
    <source>
        <strain evidence="3 5">CBS 781.70</strain>
    </source>
</reference>
<feature type="compositionally biased region" description="Low complexity" evidence="1">
    <location>
        <begin position="299"/>
        <end position="309"/>
    </location>
</feature>
<evidence type="ECO:0000313" key="3">
    <source>
        <dbReference type="EMBL" id="KAF1811479.1"/>
    </source>
</evidence>
<dbReference type="Proteomes" id="UP000504638">
    <property type="component" value="Unplaced"/>
</dbReference>
<evidence type="ECO:0000256" key="1">
    <source>
        <dbReference type="SAM" id="MobiDB-lite"/>
    </source>
</evidence>
<dbReference type="InterPro" id="IPR004152">
    <property type="entry name" value="GAT_dom"/>
</dbReference>
<keyword evidence="4" id="KW-1185">Reference proteome</keyword>
<dbReference type="Pfam" id="PF03127">
    <property type="entry name" value="GAT"/>
    <property type="match status" value="1"/>
</dbReference>
<dbReference type="InterPro" id="IPR008942">
    <property type="entry name" value="ENTH_VHS"/>
</dbReference>
<dbReference type="SUPFAM" id="SSF89009">
    <property type="entry name" value="GAT-like domain"/>
    <property type="match status" value="1"/>
</dbReference>
<feature type="compositionally biased region" description="Low complexity" evidence="1">
    <location>
        <begin position="327"/>
        <end position="339"/>
    </location>
</feature>
<feature type="compositionally biased region" description="Basic and acidic residues" evidence="1">
    <location>
        <begin position="451"/>
        <end position="460"/>
    </location>
</feature>
<dbReference type="Gene3D" id="1.25.40.90">
    <property type="match status" value="1"/>
</dbReference>
<feature type="compositionally biased region" description="Pro residues" evidence="1">
    <location>
        <begin position="310"/>
        <end position="326"/>
    </location>
</feature>
<organism evidence="3">
    <name type="scientific">Eremomyces bilateralis CBS 781.70</name>
    <dbReference type="NCBI Taxonomy" id="1392243"/>
    <lineage>
        <taxon>Eukaryota</taxon>
        <taxon>Fungi</taxon>
        <taxon>Dikarya</taxon>
        <taxon>Ascomycota</taxon>
        <taxon>Pezizomycotina</taxon>
        <taxon>Dothideomycetes</taxon>
        <taxon>Dothideomycetes incertae sedis</taxon>
        <taxon>Eremomycetales</taxon>
        <taxon>Eremomycetaceae</taxon>
        <taxon>Eremomyces</taxon>
    </lineage>
</organism>
<proteinExistence type="predicted"/>